<dbReference type="Gene3D" id="2.40.128.130">
    <property type="entry name" value="Autotransporter beta-domain"/>
    <property type="match status" value="1"/>
</dbReference>
<dbReference type="SMART" id="SM00869">
    <property type="entry name" value="Autotransporter"/>
    <property type="match status" value="1"/>
</dbReference>
<name>A0A451GGD4_9RHOB</name>
<evidence type="ECO:0000313" key="3">
    <source>
        <dbReference type="Proteomes" id="UP000287168"/>
    </source>
</evidence>
<dbReference type="SUPFAM" id="SSF103515">
    <property type="entry name" value="Autotransporter"/>
    <property type="match status" value="1"/>
</dbReference>
<dbReference type="NCBIfam" id="TIGR02913">
    <property type="entry name" value="HAF_rpt"/>
    <property type="match status" value="4"/>
</dbReference>
<sequence>MSMLKTSSKTLRGGRMVKSAKGIVSFAPMMAGAVMLIGGVSTAEAQAVACATSSLNEMCDVGLHTGSVQTLFLGISADGTVASGVSRSGAGSRALRWTAAGGFEDLGTLRGDDSGYAQAERISGNGHVVVGQAETDSGQRRAFRWKDDQMTDLGTLRSDGIGNSQAVGVSYDGSVVVGTVSTDNSSYRAFRWEEGGRMTDLGTLRAGNAGTSFVSGVSADGVFVVGRTATNDIGSDRAFLWEEGNGMTDLGTLRSDGLGVSHAVDLSANGDVVVGMSASDDPGSRAFRWTAVGGMQALETLRTIAPTDSTTAIAYAVTADGSVIVGQDVNDFNEQRAVRWSDTYGVEDLGTLTSDNRGDSTAYDISDDGRTIVGAAQADDGRMHAFIYRTTMQDLANVALSLGAIVEDDAIAVAAQQDTVGALIGEGFLVGAGRNGFSISGNLLSTGSDNGEGIGSGTARSGLLSYGYGVSDQVTLGATIGIFGNSLGTDAIDADNGYGASLWAEFSQGGLDRTGWQGSAALAWGQQDATITRGLGFTNVTRATGDIDLDTRVVHASLGFGVQSGTWLLTPSVGLTHFRTERSGYAEAGSDTLASYDKLTMDRTTLTLALEGETRVSEVGRLSLGAGIEHDLSADRARVSGTSDVPGLAAFGFNSGIDRNDTRGFVSVGYRHDINANSVVSFDLDVGQAQLGSGVQTGMRVGYQMRF</sequence>
<comment type="caution">
    <text evidence="2">The sequence shown here is derived from an EMBL/GenBank/DDBJ whole genome shotgun (WGS) entry which is preliminary data.</text>
</comment>
<protein>
    <submittedName>
        <fullName evidence="2">Autotransporter domain-containing protein</fullName>
    </submittedName>
</protein>
<dbReference type="InterPro" id="IPR014262">
    <property type="entry name" value="HAF_rpt"/>
</dbReference>
<evidence type="ECO:0000259" key="1">
    <source>
        <dbReference type="PROSITE" id="PS51208"/>
    </source>
</evidence>
<gene>
    <name evidence="2" type="ORF">EP867_18815</name>
</gene>
<proteinExistence type="predicted"/>
<keyword evidence="3" id="KW-1185">Reference proteome</keyword>
<dbReference type="AlphaFoldDB" id="A0A451GGD4"/>
<accession>A0A451GGD4</accession>
<dbReference type="InterPro" id="IPR005546">
    <property type="entry name" value="Autotransporte_beta"/>
</dbReference>
<dbReference type="OrthoDB" id="6848220at2"/>
<dbReference type="PROSITE" id="PS51208">
    <property type="entry name" value="AUTOTRANSPORTER"/>
    <property type="match status" value="1"/>
</dbReference>
<feature type="domain" description="Autotransporter" evidence="1">
    <location>
        <begin position="430"/>
        <end position="707"/>
    </location>
</feature>
<dbReference type="Proteomes" id="UP000287168">
    <property type="component" value="Unassembled WGS sequence"/>
</dbReference>
<organism evidence="2 3">
    <name type="scientific">Falsigemmobacter intermedius</name>
    <dbReference type="NCBI Taxonomy" id="1553448"/>
    <lineage>
        <taxon>Bacteria</taxon>
        <taxon>Pseudomonadati</taxon>
        <taxon>Pseudomonadota</taxon>
        <taxon>Alphaproteobacteria</taxon>
        <taxon>Rhodobacterales</taxon>
        <taxon>Paracoccaceae</taxon>
        <taxon>Falsigemmobacter</taxon>
    </lineage>
</organism>
<dbReference type="Pfam" id="PF03797">
    <property type="entry name" value="Autotransporter"/>
    <property type="match status" value="1"/>
</dbReference>
<dbReference type="EMBL" id="SBLC01000084">
    <property type="protein sequence ID" value="RWY35484.1"/>
    <property type="molecule type" value="Genomic_DNA"/>
</dbReference>
<reference evidence="2 3" key="1">
    <citation type="journal article" date="2015" name="Int. J. Syst. Evol. Microbiol.">
        <title>Gemmobacter intermedius sp. nov., isolated from a white stork (Ciconia ciconia).</title>
        <authorList>
            <person name="Kampfer P."/>
            <person name="Jerzak L."/>
            <person name="Wilharm G."/>
            <person name="Golke J."/>
            <person name="Busse H.J."/>
            <person name="Glaeser S.P."/>
        </authorList>
    </citation>
    <scope>NUCLEOTIDE SEQUENCE [LARGE SCALE GENOMIC DNA]</scope>
    <source>
        <strain evidence="2 3">119/4</strain>
    </source>
</reference>
<dbReference type="InterPro" id="IPR036709">
    <property type="entry name" value="Autotransporte_beta_dom_sf"/>
</dbReference>
<evidence type="ECO:0000313" key="2">
    <source>
        <dbReference type="EMBL" id="RWY35484.1"/>
    </source>
</evidence>